<gene>
    <name evidence="5" type="ORF">O4328_06850</name>
    <name evidence="6" type="ORF">Q5707_35680</name>
    <name evidence="4" type="ORF">R1CP_34135</name>
</gene>
<sequence length="64" mass="7047">MSIGKKLRHKAETTEGVAKKTVGKALGNERMEAEGRAQETKGKLKQSGDQIKQAGQKIKNIFKH</sequence>
<dbReference type="Proteomes" id="UP001231166">
    <property type="component" value="Chromosome"/>
</dbReference>
<evidence type="ECO:0000256" key="2">
    <source>
        <dbReference type="SAM" id="MobiDB-lite"/>
    </source>
</evidence>
<keyword evidence="8" id="KW-1185">Reference proteome</keyword>
<dbReference type="EMBL" id="CP130953">
    <property type="protein sequence ID" value="WLF51147.1"/>
    <property type="molecule type" value="Genomic_DNA"/>
</dbReference>
<evidence type="ECO:0000256" key="1">
    <source>
        <dbReference type="ARBA" id="ARBA00009129"/>
    </source>
</evidence>
<dbReference type="EMBL" id="JAPWIS010000003">
    <property type="protein sequence ID" value="MCZ4583406.1"/>
    <property type="molecule type" value="Genomic_DNA"/>
</dbReference>
<evidence type="ECO:0000313" key="5">
    <source>
        <dbReference type="EMBL" id="MCZ4583406.1"/>
    </source>
</evidence>
<organism evidence="4 7">
    <name type="scientific">Rhodococcus opacus</name>
    <name type="common">Nocardia opaca</name>
    <dbReference type="NCBI Taxonomy" id="37919"/>
    <lineage>
        <taxon>Bacteria</taxon>
        <taxon>Bacillati</taxon>
        <taxon>Actinomycetota</taxon>
        <taxon>Actinomycetes</taxon>
        <taxon>Mycobacteriales</taxon>
        <taxon>Nocardiaceae</taxon>
        <taxon>Rhodococcus</taxon>
    </lineage>
</organism>
<evidence type="ECO:0000313" key="7">
    <source>
        <dbReference type="Proteomes" id="UP000186108"/>
    </source>
</evidence>
<reference evidence="6" key="3">
    <citation type="submission" date="2023-07" db="EMBL/GenBank/DDBJ databases">
        <title>Genomic analysis of Rhodococcus opacus VOC-14 with glycol ethers degradation activity.</title>
        <authorList>
            <person name="Narkevich D.A."/>
            <person name="Hlushen A.M."/>
            <person name="Akhremchuk A.E."/>
            <person name="Sikolenko M.A."/>
            <person name="Valentovich L.N."/>
        </authorList>
    </citation>
    <scope>NUCLEOTIDE SEQUENCE</scope>
    <source>
        <strain evidence="6">VOC-14</strain>
    </source>
</reference>
<accession>A0A1B1KFP9</accession>
<dbReference type="AlphaFoldDB" id="A0A1B1KFP9"/>
<evidence type="ECO:0000313" key="6">
    <source>
        <dbReference type="EMBL" id="WLF51147.1"/>
    </source>
</evidence>
<evidence type="ECO:0000313" key="8">
    <source>
        <dbReference type="Proteomes" id="UP001066327"/>
    </source>
</evidence>
<dbReference type="InterPro" id="IPR008462">
    <property type="entry name" value="CsbD"/>
</dbReference>
<dbReference type="Pfam" id="PF05532">
    <property type="entry name" value="CsbD"/>
    <property type="match status" value="1"/>
</dbReference>
<dbReference type="SUPFAM" id="SSF69047">
    <property type="entry name" value="Hypothetical protein YjbJ"/>
    <property type="match status" value="1"/>
</dbReference>
<dbReference type="RefSeq" id="WP_005254699.1">
    <property type="nucleotide sequence ID" value="NZ_CAJUXZ010000001.1"/>
</dbReference>
<comment type="similarity">
    <text evidence="1">Belongs to the UPF0337 (CsbD) family.</text>
</comment>
<dbReference type="PATRIC" id="fig|37919.13.peg.7177"/>
<dbReference type="EMBL" id="CP009111">
    <property type="protein sequence ID" value="ANS31441.1"/>
    <property type="molecule type" value="Genomic_DNA"/>
</dbReference>
<dbReference type="Proteomes" id="UP001066327">
    <property type="component" value="Unassembled WGS sequence"/>
</dbReference>
<feature type="region of interest" description="Disordered" evidence="2">
    <location>
        <begin position="1"/>
        <end position="64"/>
    </location>
</feature>
<feature type="domain" description="CsbD-like" evidence="3">
    <location>
        <begin position="6"/>
        <end position="55"/>
    </location>
</feature>
<evidence type="ECO:0000313" key="4">
    <source>
        <dbReference type="EMBL" id="ANS31441.1"/>
    </source>
</evidence>
<feature type="compositionally biased region" description="Basic and acidic residues" evidence="2">
    <location>
        <begin position="27"/>
        <end position="42"/>
    </location>
</feature>
<reference evidence="5" key="2">
    <citation type="submission" date="2022-12" db="EMBL/GenBank/DDBJ databases">
        <authorList>
            <person name="Krivoruchko A.V."/>
            <person name="Elkin A."/>
        </authorList>
    </citation>
    <scope>NUCLEOTIDE SEQUENCE</scope>
    <source>
        <strain evidence="5">IEGM 249</strain>
    </source>
</reference>
<dbReference type="InterPro" id="IPR036629">
    <property type="entry name" value="YjbJ_sf"/>
</dbReference>
<reference evidence="4 7" key="1">
    <citation type="submission" date="2014-07" db="EMBL/GenBank/DDBJ databases">
        <authorList>
            <person name="Zhang J.E."/>
            <person name="Yang H."/>
            <person name="Guo J."/>
            <person name="Deng Z."/>
            <person name="Luo H."/>
            <person name="Luo M."/>
            <person name="Zhao B."/>
        </authorList>
    </citation>
    <scope>NUCLEOTIDE SEQUENCE [LARGE SCALE GENOMIC DNA]</scope>
    <source>
        <strain evidence="4 7">1CP</strain>
    </source>
</reference>
<protein>
    <submittedName>
        <fullName evidence="5">CsbD family protein</fullName>
    </submittedName>
</protein>
<proteinExistence type="inferred from homology"/>
<evidence type="ECO:0000259" key="3">
    <source>
        <dbReference type="Pfam" id="PF05532"/>
    </source>
</evidence>
<name>A0A1B1KFP9_RHOOP</name>
<dbReference type="Proteomes" id="UP000186108">
    <property type="component" value="Chromosome"/>
</dbReference>